<dbReference type="VEuPathDB" id="FungiDB:MMYC01_202166"/>
<reference evidence="3 4" key="1">
    <citation type="journal article" date="2016" name="Genome Announc.">
        <title>Genome Sequence of Madurella mycetomatis mm55, Isolated from a Human Mycetoma Case in Sudan.</title>
        <authorList>
            <person name="Smit S."/>
            <person name="Derks M.F."/>
            <person name="Bervoets S."/>
            <person name="Fahal A."/>
            <person name="van Leeuwen W."/>
            <person name="van Belkum A."/>
            <person name="van de Sande W.W."/>
        </authorList>
    </citation>
    <scope>NUCLEOTIDE SEQUENCE [LARGE SCALE GENOMIC DNA]</scope>
    <source>
        <strain evidence="4">mm55</strain>
    </source>
</reference>
<evidence type="ECO:0000256" key="2">
    <source>
        <dbReference type="SAM" id="Phobius"/>
    </source>
</evidence>
<evidence type="ECO:0000313" key="4">
    <source>
        <dbReference type="Proteomes" id="UP000078237"/>
    </source>
</evidence>
<evidence type="ECO:0000256" key="1">
    <source>
        <dbReference type="SAM" id="MobiDB-lite"/>
    </source>
</evidence>
<feature type="transmembrane region" description="Helical" evidence="2">
    <location>
        <begin position="276"/>
        <end position="298"/>
    </location>
</feature>
<comment type="caution">
    <text evidence="3">The sequence shown here is derived from an EMBL/GenBank/DDBJ whole genome shotgun (WGS) entry which is preliminary data.</text>
</comment>
<feature type="compositionally biased region" description="Polar residues" evidence="1">
    <location>
        <begin position="188"/>
        <end position="203"/>
    </location>
</feature>
<dbReference type="GO" id="GO:0016301">
    <property type="term" value="F:kinase activity"/>
    <property type="evidence" value="ECO:0007669"/>
    <property type="project" value="UniProtKB-KW"/>
</dbReference>
<proteinExistence type="predicted"/>
<sequence>MSALTGQAPINLGPLTTTFSPPPECTVAVGADRGFLGIGGGPRDVAWLGQACSRGRPSDATTCWPPTSRGAEEGTHPLQGWGFYSPGIHCPTGYATACSATGGGESGWPVQFRLRDGETAVGCCPSGYGCANIDGQTCTMIATSTVVPTVTCDGTRSGDFAFLTVPDEEDSITAFSLFAPMFQINWQSSDRPESTSTRQSARPTRTRTSDPPLTTSGTQTIDVGDGSASETLEIDDDPQITSTGTLDLTGGAATTTGAPNPEEASDGEGLSPGARVGLAVAGSAILVVVLVCAMFYCWRRRKNQQEEQELDRLYGMKHAPGSTSNLTASQDIPGWYRGQRLMTPTNDPFQHPLREPQMPASPYYRGYGP</sequence>
<evidence type="ECO:0000313" key="3">
    <source>
        <dbReference type="EMBL" id="KXX81038.1"/>
    </source>
</evidence>
<dbReference type="STRING" id="100816.A0A175WBB0"/>
<dbReference type="AlphaFoldDB" id="A0A175WBB0"/>
<name>A0A175WBB0_9PEZI</name>
<keyword evidence="4" id="KW-1185">Reference proteome</keyword>
<organism evidence="3 4">
    <name type="scientific">Madurella mycetomatis</name>
    <dbReference type="NCBI Taxonomy" id="100816"/>
    <lineage>
        <taxon>Eukaryota</taxon>
        <taxon>Fungi</taxon>
        <taxon>Dikarya</taxon>
        <taxon>Ascomycota</taxon>
        <taxon>Pezizomycotina</taxon>
        <taxon>Sordariomycetes</taxon>
        <taxon>Sordariomycetidae</taxon>
        <taxon>Sordariales</taxon>
        <taxon>Sordariales incertae sedis</taxon>
        <taxon>Madurella</taxon>
    </lineage>
</organism>
<accession>A0A175WBB0</accession>
<keyword evidence="2" id="KW-1133">Transmembrane helix</keyword>
<dbReference type="OrthoDB" id="5429716at2759"/>
<keyword evidence="2" id="KW-0472">Membrane</keyword>
<protein>
    <submittedName>
        <fullName evidence="3">Proline-rich receptor-like protein kinase PERK2</fullName>
    </submittedName>
</protein>
<gene>
    <name evidence="3" type="ORF">MMYC01_202166</name>
</gene>
<feature type="region of interest" description="Disordered" evidence="1">
    <location>
        <begin position="345"/>
        <end position="369"/>
    </location>
</feature>
<feature type="compositionally biased region" description="Polar residues" evidence="1">
    <location>
        <begin position="209"/>
        <end position="221"/>
    </location>
</feature>
<dbReference type="EMBL" id="LCTW02000044">
    <property type="protein sequence ID" value="KXX81038.1"/>
    <property type="molecule type" value="Genomic_DNA"/>
</dbReference>
<dbReference type="Proteomes" id="UP000078237">
    <property type="component" value="Unassembled WGS sequence"/>
</dbReference>
<feature type="region of interest" description="Disordered" evidence="1">
    <location>
        <begin position="188"/>
        <end position="269"/>
    </location>
</feature>
<feature type="compositionally biased region" description="Low complexity" evidence="1">
    <location>
        <begin position="241"/>
        <end position="258"/>
    </location>
</feature>
<keyword evidence="2" id="KW-0812">Transmembrane</keyword>